<name>A6DTS9_9BACT</name>
<proteinExistence type="predicted"/>
<dbReference type="EMBL" id="ABCK01000041">
    <property type="protein sequence ID" value="EDM24950.1"/>
    <property type="molecule type" value="Genomic_DNA"/>
</dbReference>
<accession>A6DTS9</accession>
<protein>
    <submittedName>
        <fullName evidence="2">Uncharacterized protein</fullName>
    </submittedName>
</protein>
<keyword evidence="3" id="KW-1185">Reference proteome</keyword>
<feature type="transmembrane region" description="Helical" evidence="1">
    <location>
        <begin position="43"/>
        <end position="63"/>
    </location>
</feature>
<dbReference type="AlphaFoldDB" id="A6DTS9"/>
<gene>
    <name evidence="2" type="ORF">LNTAR_02994</name>
</gene>
<feature type="transmembrane region" description="Helical" evidence="1">
    <location>
        <begin position="161"/>
        <end position="181"/>
    </location>
</feature>
<dbReference type="STRING" id="313628.LNTAR_02994"/>
<feature type="transmembrane region" description="Helical" evidence="1">
    <location>
        <begin position="190"/>
        <end position="208"/>
    </location>
</feature>
<evidence type="ECO:0000256" key="1">
    <source>
        <dbReference type="SAM" id="Phobius"/>
    </source>
</evidence>
<keyword evidence="1" id="KW-0812">Transmembrane</keyword>
<feature type="transmembrane region" description="Helical" evidence="1">
    <location>
        <begin position="83"/>
        <end position="103"/>
    </location>
</feature>
<feature type="transmembrane region" description="Helical" evidence="1">
    <location>
        <begin position="124"/>
        <end position="149"/>
    </location>
</feature>
<keyword evidence="1" id="KW-1133">Transmembrane helix</keyword>
<feature type="transmembrane region" description="Helical" evidence="1">
    <location>
        <begin position="220"/>
        <end position="244"/>
    </location>
</feature>
<evidence type="ECO:0000313" key="3">
    <source>
        <dbReference type="Proteomes" id="UP000004947"/>
    </source>
</evidence>
<sequence length="342" mass="37409">MPIEAIHKTNYNTRIKIKLKRKSNFMHLQRQIKSVAFNSVKNAAADPLCLVLQISSLLILAALANIPSTSPNEHVRFIRDQSLSFMLIAGCLGALFASIKTVTDDFQRGAGDIMMSRPISPSTLLVGKFLGLFLSQGLFYISLAIAYLFLSEIAADDHDLMFGGLALYVISVIAGPIFAAIRQAFFNKSFPLCAALATPICMALGLLIRLPFTELKYFDFIGLPAVLMVFLAIIAFLGILLPVAVRFDTPIVLSFGALIFFLGLFSNYAVATLIGNNTFSTLILSILPNWQSYWILDQIALNGSVSSSYMLSCALQSLLLCGLYLCLAITILEKRELNGNIS</sequence>
<feature type="transmembrane region" description="Helical" evidence="1">
    <location>
        <begin position="251"/>
        <end position="274"/>
    </location>
</feature>
<dbReference type="Proteomes" id="UP000004947">
    <property type="component" value="Unassembled WGS sequence"/>
</dbReference>
<reference evidence="2 3" key="1">
    <citation type="journal article" date="2010" name="J. Bacteriol.">
        <title>Genome sequence of Lentisphaera araneosa HTCC2155T, the type species of the order Lentisphaerales in the phylum Lentisphaerae.</title>
        <authorList>
            <person name="Thrash J.C."/>
            <person name="Cho J.C."/>
            <person name="Vergin K.L."/>
            <person name="Morris R.M."/>
            <person name="Giovannoni S.J."/>
        </authorList>
    </citation>
    <scope>NUCLEOTIDE SEQUENCE [LARGE SCALE GENOMIC DNA]</scope>
    <source>
        <strain evidence="2 3">HTCC2155</strain>
    </source>
</reference>
<feature type="transmembrane region" description="Helical" evidence="1">
    <location>
        <begin position="309"/>
        <end position="332"/>
    </location>
</feature>
<evidence type="ECO:0000313" key="2">
    <source>
        <dbReference type="EMBL" id="EDM24950.1"/>
    </source>
</evidence>
<keyword evidence="1" id="KW-0472">Membrane</keyword>
<comment type="caution">
    <text evidence="2">The sequence shown here is derived from an EMBL/GenBank/DDBJ whole genome shotgun (WGS) entry which is preliminary data.</text>
</comment>
<organism evidence="2 3">
    <name type="scientific">Lentisphaera araneosa HTCC2155</name>
    <dbReference type="NCBI Taxonomy" id="313628"/>
    <lineage>
        <taxon>Bacteria</taxon>
        <taxon>Pseudomonadati</taxon>
        <taxon>Lentisphaerota</taxon>
        <taxon>Lentisphaeria</taxon>
        <taxon>Lentisphaerales</taxon>
        <taxon>Lentisphaeraceae</taxon>
        <taxon>Lentisphaera</taxon>
    </lineage>
</organism>